<dbReference type="SMART" id="SM00830">
    <property type="entry name" value="CM_2"/>
    <property type="match status" value="1"/>
</dbReference>
<evidence type="ECO:0000256" key="5">
    <source>
        <dbReference type="SAM" id="SignalP"/>
    </source>
</evidence>
<dbReference type="EC" id="5.4.99.5" evidence="2"/>
<proteinExistence type="predicted"/>
<organism evidence="7 8">
    <name type="scientific">Vibrio pectenicida</name>
    <dbReference type="NCBI Taxonomy" id="62763"/>
    <lineage>
        <taxon>Bacteria</taxon>
        <taxon>Pseudomonadati</taxon>
        <taxon>Pseudomonadota</taxon>
        <taxon>Gammaproteobacteria</taxon>
        <taxon>Vibrionales</taxon>
        <taxon>Vibrionaceae</taxon>
        <taxon>Vibrio</taxon>
    </lineage>
</organism>
<protein>
    <recommendedName>
        <fullName evidence="2">chorismate mutase</fullName>
        <ecNumber evidence="2">5.4.99.5</ecNumber>
    </recommendedName>
</protein>
<dbReference type="InterPro" id="IPR036263">
    <property type="entry name" value="Chorismate_II_sf"/>
</dbReference>
<evidence type="ECO:0000313" key="8">
    <source>
        <dbReference type="Proteomes" id="UP000269041"/>
    </source>
</evidence>
<dbReference type="InterPro" id="IPR002701">
    <property type="entry name" value="CM_II_prokaryot"/>
</dbReference>
<dbReference type="PANTHER" id="PTHR38041:SF2">
    <property type="entry name" value="SECRETED CHORISMATE MUTASE"/>
    <property type="match status" value="1"/>
</dbReference>
<dbReference type="UniPathway" id="UPA00120">
    <property type="reaction ID" value="UER00203"/>
</dbReference>
<dbReference type="SUPFAM" id="SSF48600">
    <property type="entry name" value="Chorismate mutase II"/>
    <property type="match status" value="1"/>
</dbReference>
<keyword evidence="4 7" id="KW-0413">Isomerase</keyword>
<dbReference type="EMBL" id="RSFA01000064">
    <property type="protein sequence ID" value="RSD30500.1"/>
    <property type="molecule type" value="Genomic_DNA"/>
</dbReference>
<dbReference type="GO" id="GO:0046417">
    <property type="term" value="P:chorismate metabolic process"/>
    <property type="evidence" value="ECO:0007669"/>
    <property type="project" value="InterPro"/>
</dbReference>
<dbReference type="OrthoDB" id="8445094at2"/>
<feature type="domain" description="Chorismate mutase" evidence="6">
    <location>
        <begin position="1"/>
        <end position="99"/>
    </location>
</feature>
<dbReference type="InterPro" id="IPR051331">
    <property type="entry name" value="Chorismate_mutase-related"/>
</dbReference>
<feature type="signal peptide" evidence="5">
    <location>
        <begin position="1"/>
        <end position="21"/>
    </location>
</feature>
<keyword evidence="8" id="KW-1185">Reference proteome</keyword>
<dbReference type="GO" id="GO:0009697">
    <property type="term" value="P:salicylic acid biosynthetic process"/>
    <property type="evidence" value="ECO:0007669"/>
    <property type="project" value="TreeGrafter"/>
</dbReference>
<dbReference type="PROSITE" id="PS51168">
    <property type="entry name" value="CHORISMATE_MUT_2"/>
    <property type="match status" value="1"/>
</dbReference>
<evidence type="ECO:0000256" key="4">
    <source>
        <dbReference type="ARBA" id="ARBA00023235"/>
    </source>
</evidence>
<dbReference type="InterPro" id="IPR036979">
    <property type="entry name" value="CM_dom_sf"/>
</dbReference>
<dbReference type="InterPro" id="IPR008240">
    <property type="entry name" value="Chorismate_mutase_periplasmic"/>
</dbReference>
<reference evidence="7 8" key="1">
    <citation type="submission" date="2018-12" db="EMBL/GenBank/DDBJ databases">
        <title>Genomic taxonomy of the Vibrionaceae family.</title>
        <authorList>
            <person name="Gomez-Gil B."/>
            <person name="Enciso-Ibarra K."/>
        </authorList>
    </citation>
    <scope>NUCLEOTIDE SEQUENCE [LARGE SCALE GENOMIC DNA]</scope>
    <source>
        <strain evidence="7 8">CAIM 594</strain>
    </source>
</reference>
<feature type="chain" id="PRO_5019027020" description="chorismate mutase" evidence="5">
    <location>
        <begin position="22"/>
        <end position="184"/>
    </location>
</feature>
<keyword evidence="3 5" id="KW-0732">Signal</keyword>
<dbReference type="Proteomes" id="UP000269041">
    <property type="component" value="Unassembled WGS sequence"/>
</dbReference>
<dbReference type="AlphaFoldDB" id="A0A427U1G2"/>
<dbReference type="PANTHER" id="PTHR38041">
    <property type="entry name" value="CHORISMATE MUTASE"/>
    <property type="match status" value="1"/>
</dbReference>
<comment type="caution">
    <text evidence="7">The sequence shown here is derived from an EMBL/GenBank/DDBJ whole genome shotgun (WGS) entry which is preliminary data.</text>
</comment>
<sequence length="184" mass="20565">MQKIHGFLLATLLALPIFSHAQEASKAVFEKINLRMSYMQDVAIYKIKNNLAIEDIKREAVVIEKSKAASEKHDLDGTSTTELTASLIAAAKAIQYRYRADMLTQPAGIPQKNRDLKTEVRPALIKLGNELNASISNFLKAGGKFTDDQYQTFDTIVTVPYLKDSDKKMIFKALQNVQLKTTSN</sequence>
<evidence type="ECO:0000259" key="6">
    <source>
        <dbReference type="PROSITE" id="PS51168"/>
    </source>
</evidence>
<evidence type="ECO:0000256" key="2">
    <source>
        <dbReference type="ARBA" id="ARBA00012404"/>
    </source>
</evidence>
<dbReference type="NCBIfam" id="TIGR01806">
    <property type="entry name" value="CM_mono2"/>
    <property type="match status" value="1"/>
</dbReference>
<evidence type="ECO:0000256" key="3">
    <source>
        <dbReference type="ARBA" id="ARBA00022729"/>
    </source>
</evidence>
<name>A0A427U1G2_9VIBR</name>
<dbReference type="GO" id="GO:0004106">
    <property type="term" value="F:chorismate mutase activity"/>
    <property type="evidence" value="ECO:0007669"/>
    <property type="project" value="UniProtKB-EC"/>
</dbReference>
<accession>A0A427U1G2</accession>
<evidence type="ECO:0000313" key="7">
    <source>
        <dbReference type="EMBL" id="RSD30500.1"/>
    </source>
</evidence>
<dbReference type="Gene3D" id="1.20.59.10">
    <property type="entry name" value="Chorismate mutase"/>
    <property type="match status" value="1"/>
</dbReference>
<comment type="pathway">
    <text evidence="1">Metabolic intermediate biosynthesis; prephenate biosynthesis; prephenate from chorismate: step 1/1.</text>
</comment>
<evidence type="ECO:0000256" key="1">
    <source>
        <dbReference type="ARBA" id="ARBA00004817"/>
    </source>
</evidence>
<gene>
    <name evidence="7" type="primary">aroQ</name>
    <name evidence="7" type="ORF">EJA03_13570</name>
</gene>
<dbReference type="RefSeq" id="WP_125322286.1">
    <property type="nucleotide sequence ID" value="NZ_AP024889.1"/>
</dbReference>
<dbReference type="Pfam" id="PF01817">
    <property type="entry name" value="CM_2"/>
    <property type="match status" value="1"/>
</dbReference>